<dbReference type="STRING" id="1844972.A7K91_24800"/>
<evidence type="ECO:0000256" key="4">
    <source>
        <dbReference type="ARBA" id="ARBA00023012"/>
    </source>
</evidence>
<evidence type="ECO:0000313" key="13">
    <source>
        <dbReference type="Proteomes" id="UP000092024"/>
    </source>
</evidence>
<dbReference type="InterPro" id="IPR001867">
    <property type="entry name" value="OmpR/PhoB-type_DNA-bd"/>
</dbReference>
<dbReference type="SMART" id="SM00862">
    <property type="entry name" value="Trans_reg_C"/>
    <property type="match status" value="1"/>
</dbReference>
<evidence type="ECO:0000256" key="3">
    <source>
        <dbReference type="ARBA" id="ARBA00022553"/>
    </source>
</evidence>
<dbReference type="PANTHER" id="PTHR48111:SF31">
    <property type="entry name" value="TRANSCRIPTIONAL REGULATORY PROTEIN YXDJ"/>
    <property type="match status" value="1"/>
</dbReference>
<dbReference type="CDD" id="cd00383">
    <property type="entry name" value="trans_reg_C"/>
    <property type="match status" value="1"/>
</dbReference>
<dbReference type="OrthoDB" id="9790442at2"/>
<proteinExistence type="predicted"/>
<dbReference type="InterPro" id="IPR011006">
    <property type="entry name" value="CheY-like_superfamily"/>
</dbReference>
<feature type="DNA-binding region" description="OmpR/PhoB-type" evidence="9">
    <location>
        <begin position="129"/>
        <end position="227"/>
    </location>
</feature>
<dbReference type="GO" id="GO:0032993">
    <property type="term" value="C:protein-DNA complex"/>
    <property type="evidence" value="ECO:0007669"/>
    <property type="project" value="TreeGrafter"/>
</dbReference>
<name>A0A1A5YCQ6_9BACL</name>
<dbReference type="InterPro" id="IPR001789">
    <property type="entry name" value="Sig_transdc_resp-reg_receiver"/>
</dbReference>
<dbReference type="InterPro" id="IPR036388">
    <property type="entry name" value="WH-like_DNA-bd_sf"/>
</dbReference>
<reference evidence="12 13" key="1">
    <citation type="submission" date="2016-05" db="EMBL/GenBank/DDBJ databases">
        <title>Paenibacillus oryzae. sp. nov., isolated from the rice root.</title>
        <authorList>
            <person name="Zhang J."/>
            <person name="Zhang X."/>
        </authorList>
    </citation>
    <scope>NUCLEOTIDE SEQUENCE [LARGE SCALE GENOMIC DNA]</scope>
    <source>
        <strain evidence="12 13">1DrF-4</strain>
    </source>
</reference>
<evidence type="ECO:0000256" key="9">
    <source>
        <dbReference type="PROSITE-ProRule" id="PRU01091"/>
    </source>
</evidence>
<dbReference type="Gene3D" id="1.10.10.10">
    <property type="entry name" value="Winged helix-like DNA-binding domain superfamily/Winged helix DNA-binding domain"/>
    <property type="match status" value="1"/>
</dbReference>
<dbReference type="SUPFAM" id="SSF46894">
    <property type="entry name" value="C-terminal effector domain of the bipartite response regulators"/>
    <property type="match status" value="1"/>
</dbReference>
<keyword evidence="5" id="KW-0805">Transcription regulation</keyword>
<feature type="modified residue" description="4-aspartylphosphate" evidence="8">
    <location>
        <position position="52"/>
    </location>
</feature>
<dbReference type="CDD" id="cd18159">
    <property type="entry name" value="REC_OmpR_NsrR-like"/>
    <property type="match status" value="1"/>
</dbReference>
<dbReference type="Pfam" id="PF00072">
    <property type="entry name" value="Response_reg"/>
    <property type="match status" value="1"/>
</dbReference>
<dbReference type="InterPro" id="IPR039420">
    <property type="entry name" value="WalR-like"/>
</dbReference>
<evidence type="ECO:0000256" key="1">
    <source>
        <dbReference type="ARBA" id="ARBA00004496"/>
    </source>
</evidence>
<dbReference type="Gene3D" id="6.10.250.690">
    <property type="match status" value="1"/>
</dbReference>
<dbReference type="FunFam" id="3.40.50.2300:FF:000065">
    <property type="entry name" value="DNA-binding response regulator"/>
    <property type="match status" value="1"/>
</dbReference>
<evidence type="ECO:0000256" key="5">
    <source>
        <dbReference type="ARBA" id="ARBA00023015"/>
    </source>
</evidence>
<dbReference type="Proteomes" id="UP000092024">
    <property type="component" value="Unassembled WGS sequence"/>
</dbReference>
<keyword evidence="6 9" id="KW-0238">DNA-binding</keyword>
<evidence type="ECO:0000259" key="11">
    <source>
        <dbReference type="PROSITE" id="PS51755"/>
    </source>
</evidence>
<keyword evidence="7" id="KW-0804">Transcription</keyword>
<dbReference type="PROSITE" id="PS51755">
    <property type="entry name" value="OMPR_PHOB"/>
    <property type="match status" value="1"/>
</dbReference>
<dbReference type="Pfam" id="PF00486">
    <property type="entry name" value="Trans_reg_C"/>
    <property type="match status" value="1"/>
</dbReference>
<keyword evidence="3 8" id="KW-0597">Phosphoprotein</keyword>
<dbReference type="GO" id="GO:0000156">
    <property type="term" value="F:phosphorelay response regulator activity"/>
    <property type="evidence" value="ECO:0007669"/>
    <property type="project" value="TreeGrafter"/>
</dbReference>
<gene>
    <name evidence="12" type="ORF">A7K91_24800</name>
</gene>
<dbReference type="Gene3D" id="3.40.50.2300">
    <property type="match status" value="1"/>
</dbReference>
<evidence type="ECO:0000256" key="2">
    <source>
        <dbReference type="ARBA" id="ARBA00022490"/>
    </source>
</evidence>
<dbReference type="GO" id="GO:0000976">
    <property type="term" value="F:transcription cis-regulatory region binding"/>
    <property type="evidence" value="ECO:0007669"/>
    <property type="project" value="TreeGrafter"/>
</dbReference>
<evidence type="ECO:0000259" key="10">
    <source>
        <dbReference type="PROSITE" id="PS50110"/>
    </source>
</evidence>
<evidence type="ECO:0000313" key="12">
    <source>
        <dbReference type="EMBL" id="OBR63180.1"/>
    </source>
</evidence>
<organism evidence="12 13">
    <name type="scientific">Paenibacillus oryzae</name>
    <dbReference type="NCBI Taxonomy" id="1844972"/>
    <lineage>
        <taxon>Bacteria</taxon>
        <taxon>Bacillati</taxon>
        <taxon>Bacillota</taxon>
        <taxon>Bacilli</taxon>
        <taxon>Bacillales</taxon>
        <taxon>Paenibacillaceae</taxon>
        <taxon>Paenibacillus</taxon>
    </lineage>
</organism>
<keyword evidence="2" id="KW-0963">Cytoplasm</keyword>
<feature type="domain" description="Response regulatory" evidence="10">
    <location>
        <begin position="3"/>
        <end position="116"/>
    </location>
</feature>
<keyword evidence="4" id="KW-0902">Two-component regulatory system</keyword>
<dbReference type="InterPro" id="IPR016032">
    <property type="entry name" value="Sig_transdc_resp-reg_C-effctor"/>
</dbReference>
<comment type="caution">
    <text evidence="12">The sequence shown here is derived from an EMBL/GenBank/DDBJ whole genome shotgun (WGS) entry which is preliminary data.</text>
</comment>
<accession>A0A1A5YCQ6</accession>
<dbReference type="PROSITE" id="PS50110">
    <property type="entry name" value="RESPONSE_REGULATORY"/>
    <property type="match status" value="1"/>
</dbReference>
<dbReference type="GO" id="GO:0006355">
    <property type="term" value="P:regulation of DNA-templated transcription"/>
    <property type="evidence" value="ECO:0007669"/>
    <property type="project" value="InterPro"/>
</dbReference>
<evidence type="ECO:0000256" key="6">
    <source>
        <dbReference type="ARBA" id="ARBA00023125"/>
    </source>
</evidence>
<dbReference type="RefSeq" id="WP_068686441.1">
    <property type="nucleotide sequence ID" value="NZ_LYPA01000074.1"/>
</dbReference>
<feature type="domain" description="OmpR/PhoB-type" evidence="11">
    <location>
        <begin position="129"/>
        <end position="227"/>
    </location>
</feature>
<keyword evidence="13" id="KW-1185">Reference proteome</keyword>
<dbReference type="SUPFAM" id="SSF52172">
    <property type="entry name" value="CheY-like"/>
    <property type="match status" value="1"/>
</dbReference>
<dbReference type="SMART" id="SM00448">
    <property type="entry name" value="REC"/>
    <property type="match status" value="1"/>
</dbReference>
<sequence length="235" mass="27178">MRHIMIVEDDSKIAGLLKEHIQKYGYRVTLANQFDAILDSFLALQPDLVLLDVNLPSFDGYYWCRQIRTVSTCPVLFISARDGEMDQVMALENGGDDYLTKPFHYSVVMARIQSHLRRAYGEYSEKNEERVVELAGLRLFTERLELHLKEHKVLLTRKEGDLLEALMERAPRIVSRSFLLERLWDDQSYVDENTLNVNIARTRKKLLELGIEEALETVRSAGYRLNYPGEGGEKP</sequence>
<evidence type="ECO:0000256" key="8">
    <source>
        <dbReference type="PROSITE-ProRule" id="PRU00169"/>
    </source>
</evidence>
<dbReference type="PANTHER" id="PTHR48111">
    <property type="entry name" value="REGULATOR OF RPOS"/>
    <property type="match status" value="1"/>
</dbReference>
<dbReference type="GO" id="GO:0005829">
    <property type="term" value="C:cytosol"/>
    <property type="evidence" value="ECO:0007669"/>
    <property type="project" value="TreeGrafter"/>
</dbReference>
<protein>
    <submittedName>
        <fullName evidence="12">DNA-binding response regulator</fullName>
    </submittedName>
</protein>
<dbReference type="AlphaFoldDB" id="A0A1A5YCQ6"/>
<evidence type="ECO:0000256" key="7">
    <source>
        <dbReference type="ARBA" id="ARBA00023163"/>
    </source>
</evidence>
<dbReference type="EMBL" id="LYPA01000074">
    <property type="protein sequence ID" value="OBR63180.1"/>
    <property type="molecule type" value="Genomic_DNA"/>
</dbReference>
<comment type="subcellular location">
    <subcellularLocation>
        <location evidence="1">Cytoplasm</location>
    </subcellularLocation>
</comment>